<accession>A0A1H7NS79</accession>
<name>A0A1H7NS79_STRJI</name>
<dbReference type="SUPFAM" id="SSF48452">
    <property type="entry name" value="TPR-like"/>
    <property type="match status" value="1"/>
</dbReference>
<dbReference type="PANTHER" id="PTHR46082:SF6">
    <property type="entry name" value="AAA+ ATPASE DOMAIN-CONTAINING PROTEIN-RELATED"/>
    <property type="match status" value="1"/>
</dbReference>
<gene>
    <name evidence="2" type="ORF">SAMN05414137_10732</name>
</gene>
<reference evidence="3" key="1">
    <citation type="submission" date="2016-10" db="EMBL/GenBank/DDBJ databases">
        <authorList>
            <person name="Varghese N."/>
        </authorList>
    </citation>
    <scope>NUCLEOTIDE SEQUENCE [LARGE SCALE GENOMIC DNA]</scope>
    <source>
        <strain evidence="3">DSM 45096 / BCRC 16803 / CGMCC 4.1857 / CIP 109030 / JCM 12277 / KCTC 19219 / NBRC 100920 / 33214</strain>
    </source>
</reference>
<organism evidence="2 3">
    <name type="scientific">Streptacidiphilus jiangxiensis</name>
    <dbReference type="NCBI Taxonomy" id="235985"/>
    <lineage>
        <taxon>Bacteria</taxon>
        <taxon>Bacillati</taxon>
        <taxon>Actinomycetota</taxon>
        <taxon>Actinomycetes</taxon>
        <taxon>Kitasatosporales</taxon>
        <taxon>Streptomycetaceae</taxon>
        <taxon>Streptacidiphilus</taxon>
    </lineage>
</organism>
<dbReference type="Pfam" id="PF13424">
    <property type="entry name" value="TPR_12"/>
    <property type="match status" value="2"/>
</dbReference>
<evidence type="ECO:0000259" key="1">
    <source>
        <dbReference type="Pfam" id="PF00931"/>
    </source>
</evidence>
<dbReference type="OrthoDB" id="580767at2"/>
<dbReference type="InterPro" id="IPR011990">
    <property type="entry name" value="TPR-like_helical_dom_sf"/>
</dbReference>
<dbReference type="SUPFAM" id="SSF52540">
    <property type="entry name" value="P-loop containing nucleoside triphosphate hydrolases"/>
    <property type="match status" value="1"/>
</dbReference>
<sequence length="1073" mass="115728">MARAVESGRLPERLVEVWSQPAGPGSPEARAAGSGWIVDGPIVVTAAHVVDPEGMGRQGTPEEAGRLAFVRVGSAAGSERWHTVEVSWIDRELDVAVLRVTDPRWRPPGSPFPGYASVGPEALDCEVFGFPQSERVSPTLRDSFQARATLRPAQHARRSSLLVLRIDKDDAPAASLGWSGISGAPVCSVEGSIIGLVVKAGPDPRLLLVRAFEEIVAAVEKAGHDFGVGRSNAARAARPTVLGGRIPPQHPFFTGRGKLLQRMAEVLLPVGGPGAHCMALHGLPGVGKSQLAAEFTYRHKEQFDLVWWISATDPSTVVNGFHALARHLGAEQLIEPGNAADAVMTLLRTGERCPRWLLVFDGAPDARALSGFIPSSDRGAVLITSTSPAWAGIAHGQHVEPFAAAESLELLRSRRPLIDPLVGLRIGGELGHLPLALEQVAAHLGDTSIAEERYLELLRDDVEFLNVGAPVPAYGTPVLRTWNIALETLGRRSPASVRILRLCSFLASEAVPLSLFHQEPRRLPRRTRGRWGLDRAAVLDAVQQIQALSLATVGPDTDPGSLRLHPLVGVAIRNGLAAAERSALRGEALELLAALAPTDPEASDAVAQLHHLYPHLLAWGVATDRSATARRLTLLAAHYRQQWGDHDSALALTESAHEFSMRSLGPSHPHTMEVAWWLGWIKWSKGQYAQAEALNRRLLDQVEQRKSKLRRGRGKDGGVTRVRALGSVAADLRAAGDFRAALGFSRRAHEAAREAALSDLEPITARNLAVSLRLVGNLVGAQELEGQVVAHYRKQSGETHVQTLHARTCLAVGLGELGRYREALAELEQVHELCRVAFGPDAQATLHARTYLAVARRRAGQSSQALVLASELTDDLSRRRGADHLDTLSVSVTLTHALMAEQCHAESLALAERVHRSHQTLLGPLHPRSLVAQSALAASLRVTGHAREASSLDRSVFTETVRQLGEEHPQALAAALNLGYALAFDAETDRAAALQAKTVERARSRLGPLHPLTLVAEANQAVSLWETGARDAAREHRSWTLGAFEQAVGADHPLSEPLTRWQRAAWAVEALPF</sequence>
<keyword evidence="3" id="KW-1185">Reference proteome</keyword>
<dbReference type="RefSeq" id="WP_042444908.1">
    <property type="nucleotide sequence ID" value="NZ_BBPN01000008.1"/>
</dbReference>
<dbReference type="InterPro" id="IPR009003">
    <property type="entry name" value="Peptidase_S1_PA"/>
</dbReference>
<evidence type="ECO:0000313" key="3">
    <source>
        <dbReference type="Proteomes" id="UP000183015"/>
    </source>
</evidence>
<dbReference type="InterPro" id="IPR027417">
    <property type="entry name" value="P-loop_NTPase"/>
</dbReference>
<feature type="domain" description="NB-ARC" evidence="1">
    <location>
        <begin position="260"/>
        <end position="410"/>
    </location>
</feature>
<dbReference type="NCBIfam" id="NF040586">
    <property type="entry name" value="FxSxx_TPR"/>
    <property type="match status" value="1"/>
</dbReference>
<dbReference type="Gene3D" id="1.25.40.10">
    <property type="entry name" value="Tetratricopeptide repeat domain"/>
    <property type="match status" value="3"/>
</dbReference>
<protein>
    <submittedName>
        <fullName evidence="2">Flp pilus assembly protein TadD, contains TPR repeats</fullName>
    </submittedName>
</protein>
<dbReference type="Proteomes" id="UP000183015">
    <property type="component" value="Unassembled WGS sequence"/>
</dbReference>
<dbReference type="EMBL" id="FOAZ01000007">
    <property type="protein sequence ID" value="SEL25845.1"/>
    <property type="molecule type" value="Genomic_DNA"/>
</dbReference>
<dbReference type="Gene3D" id="3.40.50.300">
    <property type="entry name" value="P-loop containing nucleotide triphosphate hydrolases"/>
    <property type="match status" value="1"/>
</dbReference>
<dbReference type="Pfam" id="PF00931">
    <property type="entry name" value="NB-ARC"/>
    <property type="match status" value="1"/>
</dbReference>
<proteinExistence type="predicted"/>
<dbReference type="InterPro" id="IPR002182">
    <property type="entry name" value="NB-ARC"/>
</dbReference>
<dbReference type="InterPro" id="IPR043504">
    <property type="entry name" value="Peptidase_S1_PA_chymotrypsin"/>
</dbReference>
<dbReference type="Gene3D" id="2.40.10.10">
    <property type="entry name" value="Trypsin-like serine proteases"/>
    <property type="match status" value="1"/>
</dbReference>
<dbReference type="GO" id="GO:0043531">
    <property type="term" value="F:ADP binding"/>
    <property type="evidence" value="ECO:0007669"/>
    <property type="project" value="InterPro"/>
</dbReference>
<evidence type="ECO:0000313" key="2">
    <source>
        <dbReference type="EMBL" id="SEL25845.1"/>
    </source>
</evidence>
<dbReference type="SUPFAM" id="SSF50494">
    <property type="entry name" value="Trypsin-like serine proteases"/>
    <property type="match status" value="1"/>
</dbReference>
<dbReference type="AlphaFoldDB" id="A0A1H7NS79"/>
<dbReference type="Pfam" id="PF13365">
    <property type="entry name" value="Trypsin_2"/>
    <property type="match status" value="1"/>
</dbReference>
<dbReference type="InterPro" id="IPR053137">
    <property type="entry name" value="NLR-like"/>
</dbReference>
<dbReference type="eggNOG" id="COG2909">
    <property type="taxonomic scope" value="Bacteria"/>
</dbReference>
<dbReference type="STRING" id="235985.SAMN05414137_10732"/>
<dbReference type="PANTHER" id="PTHR46082">
    <property type="entry name" value="ATP/GTP-BINDING PROTEIN-RELATED"/>
    <property type="match status" value="1"/>
</dbReference>